<dbReference type="AlphaFoldDB" id="A0A842JDS7"/>
<dbReference type="RefSeq" id="WP_185904590.1">
    <property type="nucleotide sequence ID" value="NZ_JACMSE010000002.1"/>
</dbReference>
<proteinExistence type="predicted"/>
<dbReference type="SUPFAM" id="SSF48695">
    <property type="entry name" value="Multiheme cytochromes"/>
    <property type="match status" value="1"/>
</dbReference>
<dbReference type="Proteomes" id="UP000587396">
    <property type="component" value="Unassembled WGS sequence"/>
</dbReference>
<accession>A0A842JDS7</accession>
<feature type="signal peptide" evidence="1">
    <location>
        <begin position="1"/>
        <end position="26"/>
    </location>
</feature>
<comment type="caution">
    <text evidence="2">The sequence shown here is derived from an EMBL/GenBank/DDBJ whole genome shotgun (WGS) entry which is preliminary data.</text>
</comment>
<gene>
    <name evidence="2" type="primary">dsrJ</name>
    <name evidence="2" type="ORF">H7313_04665</name>
</gene>
<keyword evidence="1" id="KW-0732">Signal</keyword>
<dbReference type="EMBL" id="JACMSE010000002">
    <property type="protein sequence ID" value="MBC2888641.1"/>
    <property type="molecule type" value="Genomic_DNA"/>
</dbReference>
<dbReference type="NCBIfam" id="NF038038">
    <property type="entry name" value="cytoc_DsrJ"/>
    <property type="match status" value="1"/>
</dbReference>
<evidence type="ECO:0000313" key="2">
    <source>
        <dbReference type="EMBL" id="MBC2888641.1"/>
    </source>
</evidence>
<evidence type="ECO:0000256" key="1">
    <source>
        <dbReference type="SAM" id="SignalP"/>
    </source>
</evidence>
<reference evidence="2 3" key="1">
    <citation type="submission" date="2020-08" db="EMBL/GenBank/DDBJ databases">
        <authorList>
            <person name="Liu C."/>
            <person name="Sun Q."/>
        </authorList>
    </citation>
    <scope>NUCLEOTIDE SEQUENCE [LARGE SCALE GENOMIC DNA]</scope>
    <source>
        <strain evidence="2 3">N22</strain>
    </source>
</reference>
<dbReference type="InterPro" id="IPR036280">
    <property type="entry name" value="Multihaem_cyt_sf"/>
</dbReference>
<sequence>MYKGKRIVAFAVVFCAVVLMPFWANAFGASASSGPEVSIDTPAINQLDEKQCVAQTEYMKSSHMQMLDQWRTDVVRNGSHEYTSDSGQVYEKSLDGTCLGCHSNKEEFCDACHDYAGVDLYCWDCHDGSAS</sequence>
<feature type="chain" id="PRO_5032899299" evidence="1">
    <location>
        <begin position="27"/>
        <end position="131"/>
    </location>
</feature>
<evidence type="ECO:0000313" key="3">
    <source>
        <dbReference type="Proteomes" id="UP000587396"/>
    </source>
</evidence>
<protein>
    <submittedName>
        <fullName evidence="2">Sulfate reduction electron transfer complex DsrMKJOP subunit DsrJ</fullName>
    </submittedName>
</protein>
<organism evidence="2 3">
    <name type="scientific">Gordonibacter massiliensis</name>
    <name type="common">ex Traore et al. 2017</name>
    <dbReference type="NCBI Taxonomy" id="1841863"/>
    <lineage>
        <taxon>Bacteria</taxon>
        <taxon>Bacillati</taxon>
        <taxon>Actinomycetota</taxon>
        <taxon>Coriobacteriia</taxon>
        <taxon>Eggerthellales</taxon>
        <taxon>Eggerthellaceae</taxon>
        <taxon>Gordonibacter</taxon>
    </lineage>
</organism>
<dbReference type="InterPro" id="IPR047668">
    <property type="entry name" value="DsrJ"/>
</dbReference>
<name>A0A842JDS7_9ACTN</name>
<keyword evidence="3" id="KW-1185">Reference proteome</keyword>